<dbReference type="WBParaSite" id="ACRNAN_scaffold1956.g19634.t1">
    <property type="protein sequence ID" value="ACRNAN_scaffold1956.g19634.t1"/>
    <property type="gene ID" value="ACRNAN_scaffold1956.g19634"/>
</dbReference>
<reference evidence="3" key="1">
    <citation type="submission" date="2022-11" db="UniProtKB">
        <authorList>
            <consortium name="WormBaseParasite"/>
        </authorList>
    </citation>
    <scope>IDENTIFICATION</scope>
</reference>
<protein>
    <submittedName>
        <fullName evidence="3">Uncharacterized protein</fullName>
    </submittedName>
</protein>
<name>A0A914D8F4_9BILA</name>
<feature type="compositionally biased region" description="Basic and acidic residues" evidence="1">
    <location>
        <begin position="25"/>
        <end position="35"/>
    </location>
</feature>
<dbReference type="Proteomes" id="UP000887540">
    <property type="component" value="Unplaced"/>
</dbReference>
<organism evidence="2 3">
    <name type="scientific">Acrobeloides nanus</name>
    <dbReference type="NCBI Taxonomy" id="290746"/>
    <lineage>
        <taxon>Eukaryota</taxon>
        <taxon>Metazoa</taxon>
        <taxon>Ecdysozoa</taxon>
        <taxon>Nematoda</taxon>
        <taxon>Chromadorea</taxon>
        <taxon>Rhabditida</taxon>
        <taxon>Tylenchina</taxon>
        <taxon>Cephalobomorpha</taxon>
        <taxon>Cephaloboidea</taxon>
        <taxon>Cephalobidae</taxon>
        <taxon>Acrobeloides</taxon>
    </lineage>
</organism>
<keyword evidence="2" id="KW-1185">Reference proteome</keyword>
<evidence type="ECO:0000313" key="2">
    <source>
        <dbReference type="Proteomes" id="UP000887540"/>
    </source>
</evidence>
<sequence>MPKGQKRNASVEDIIKLEKLDSLKSTPEKRYKYQNEEFYGDEGMPEIKPSTSRGRKKSNSISAASVDNDDDENSGSRLAVPPKVMYSFCEGLLKKSESANLKLEQKSGLTDLTKLIEPNEEILQNSLKPKDVQLLFRTLYNDSVSLRNVRLNEALIRVKDYMKEGKSVTRHPKFPHAPPTSYQVFVKRFNKTSFTITPELLAKYKDKNDPDTKSSEEDAKEASQKYVNQLQKFLDESQDELLEPHIKYVEDIIKRTLKHLSTAKPKPKKETKSPTKMTAYDFFKVTKKEKWIDLPEEEREKKLRKRFDKLTDEQREIFESLASNS</sequence>
<accession>A0A914D8F4</accession>
<evidence type="ECO:0000313" key="3">
    <source>
        <dbReference type="WBParaSite" id="ACRNAN_scaffold1956.g19634.t1"/>
    </source>
</evidence>
<dbReference type="AlphaFoldDB" id="A0A914D8F4"/>
<feature type="region of interest" description="Disordered" evidence="1">
    <location>
        <begin position="25"/>
        <end position="78"/>
    </location>
</feature>
<evidence type="ECO:0000256" key="1">
    <source>
        <dbReference type="SAM" id="MobiDB-lite"/>
    </source>
</evidence>
<proteinExistence type="predicted"/>